<dbReference type="PANTHER" id="PTHR30385">
    <property type="entry name" value="SIGMA FACTOR F FLAGELLAR"/>
    <property type="match status" value="1"/>
</dbReference>
<proteinExistence type="predicted"/>
<protein>
    <submittedName>
        <fullName evidence="7">RNA polymerase sigma factor, sigma-70 family</fullName>
    </submittedName>
</protein>
<feature type="domain" description="RNA polymerase sigma-70 region 4" evidence="6">
    <location>
        <begin position="112"/>
        <end position="157"/>
    </location>
</feature>
<comment type="caution">
    <text evidence="7">The sequence shown here is derived from an EMBL/GenBank/DDBJ whole genome shotgun (WGS) entry which is preliminary data.</text>
</comment>
<gene>
    <name evidence="7" type="ORF">SAMN02745910_00948</name>
</gene>
<keyword evidence="4" id="KW-0804">Transcription</keyword>
<evidence type="ECO:0000256" key="2">
    <source>
        <dbReference type="ARBA" id="ARBA00023082"/>
    </source>
</evidence>
<dbReference type="InterPro" id="IPR013324">
    <property type="entry name" value="RNA_pol_sigma_r3/r4-like"/>
</dbReference>
<dbReference type="Pfam" id="PF04545">
    <property type="entry name" value="Sigma70_r4"/>
    <property type="match status" value="1"/>
</dbReference>
<dbReference type="InterPro" id="IPR007630">
    <property type="entry name" value="RNA_pol_sigma70_r4"/>
</dbReference>
<evidence type="ECO:0000313" key="7">
    <source>
        <dbReference type="EMBL" id="SFQ33103.1"/>
    </source>
</evidence>
<evidence type="ECO:0000259" key="6">
    <source>
        <dbReference type="Pfam" id="PF04545"/>
    </source>
</evidence>
<dbReference type="SUPFAM" id="SSF88946">
    <property type="entry name" value="Sigma2 domain of RNA polymerase sigma factors"/>
    <property type="match status" value="1"/>
</dbReference>
<dbReference type="SUPFAM" id="SSF88659">
    <property type="entry name" value="Sigma3 and sigma4 domains of RNA polymerase sigma factors"/>
    <property type="match status" value="1"/>
</dbReference>
<dbReference type="InterPro" id="IPR007627">
    <property type="entry name" value="RNA_pol_sigma70_r2"/>
</dbReference>
<dbReference type="Gene3D" id="1.10.1740.10">
    <property type="match status" value="1"/>
</dbReference>
<dbReference type="Gene3D" id="1.10.10.10">
    <property type="entry name" value="Winged helix-like DNA-binding domain superfamily/Winged helix DNA-binding domain"/>
    <property type="match status" value="1"/>
</dbReference>
<evidence type="ECO:0000259" key="5">
    <source>
        <dbReference type="Pfam" id="PF04542"/>
    </source>
</evidence>
<organism evidence="7 8">
    <name type="scientific">Priestia endophytica DSM 13796</name>
    <dbReference type="NCBI Taxonomy" id="1121089"/>
    <lineage>
        <taxon>Bacteria</taxon>
        <taxon>Bacillati</taxon>
        <taxon>Bacillota</taxon>
        <taxon>Bacilli</taxon>
        <taxon>Bacillales</taxon>
        <taxon>Bacillaceae</taxon>
        <taxon>Priestia</taxon>
    </lineage>
</organism>
<dbReference type="PANTHER" id="PTHR30385:SF4">
    <property type="entry name" value="RNA POLYMERASE SIGMA-E FACTOR"/>
    <property type="match status" value="1"/>
</dbReference>
<reference evidence="7 8" key="1">
    <citation type="submission" date="2016-10" db="EMBL/GenBank/DDBJ databases">
        <authorList>
            <person name="Varghese N."/>
            <person name="Submissions S."/>
        </authorList>
    </citation>
    <scope>NUCLEOTIDE SEQUENCE [LARGE SCALE GENOMIC DNA]</scope>
    <source>
        <strain evidence="7 8">DSM 13796</strain>
    </source>
</reference>
<keyword evidence="2" id="KW-0731">Sigma factor</keyword>
<evidence type="ECO:0000256" key="1">
    <source>
        <dbReference type="ARBA" id="ARBA00023015"/>
    </source>
</evidence>
<dbReference type="InterPro" id="IPR013325">
    <property type="entry name" value="RNA_pol_sigma_r2"/>
</dbReference>
<evidence type="ECO:0000313" key="8">
    <source>
        <dbReference type="Proteomes" id="UP000182762"/>
    </source>
</evidence>
<dbReference type="RefSeq" id="WP_061803433.1">
    <property type="nucleotide sequence ID" value="NZ_FOXX01000002.1"/>
</dbReference>
<feature type="domain" description="RNA polymerase sigma-70 region 2" evidence="5">
    <location>
        <begin position="11"/>
        <end position="74"/>
    </location>
</feature>
<dbReference type="InterPro" id="IPR014284">
    <property type="entry name" value="RNA_pol_sigma-70_dom"/>
</dbReference>
<dbReference type="Proteomes" id="UP000182762">
    <property type="component" value="Unassembled WGS sequence"/>
</dbReference>
<sequence length="162" mass="19380">MENNEFETLKEEYDPMIHSILHKLHIKLDYEEYYQTALIGLWYAANRFEENKGTFTTFAYTTIRGEVLKILYKQSLFLQRSVQMEHDTLELIAEPAQDQILQQLLLAEYCTCLTPREKVYVEERIINDRSFEEIASRYNVSPETVKTWGKLAKRKLRNKYKK</sequence>
<dbReference type="EMBL" id="FOXX01000002">
    <property type="protein sequence ID" value="SFQ33103.1"/>
    <property type="molecule type" value="Genomic_DNA"/>
</dbReference>
<keyword evidence="1" id="KW-0805">Transcription regulation</keyword>
<dbReference type="Pfam" id="PF04542">
    <property type="entry name" value="Sigma70_r2"/>
    <property type="match status" value="1"/>
</dbReference>
<keyword evidence="3" id="KW-0238">DNA-binding</keyword>
<keyword evidence="8" id="KW-1185">Reference proteome</keyword>
<dbReference type="NCBIfam" id="TIGR02937">
    <property type="entry name" value="sigma70-ECF"/>
    <property type="match status" value="1"/>
</dbReference>
<accession>A0A1I5XMA1</accession>
<evidence type="ECO:0000256" key="4">
    <source>
        <dbReference type="ARBA" id="ARBA00023163"/>
    </source>
</evidence>
<dbReference type="GeneID" id="93709693"/>
<evidence type="ECO:0000256" key="3">
    <source>
        <dbReference type="ARBA" id="ARBA00023125"/>
    </source>
</evidence>
<name>A0A1I5XMA1_9BACI</name>
<dbReference type="InterPro" id="IPR036388">
    <property type="entry name" value="WH-like_DNA-bd_sf"/>
</dbReference>